<dbReference type="Gene3D" id="1.10.260.40">
    <property type="entry name" value="lambda repressor-like DNA-binding domains"/>
    <property type="match status" value="1"/>
</dbReference>
<keyword evidence="2" id="KW-0812">Transmembrane</keyword>
<protein>
    <submittedName>
        <fullName evidence="4">Cytoskeleton protein RodZ</fullName>
    </submittedName>
</protein>
<name>A0A1I6C7M7_9GAMM</name>
<feature type="transmembrane region" description="Helical" evidence="2">
    <location>
        <begin position="109"/>
        <end position="130"/>
    </location>
</feature>
<keyword evidence="2" id="KW-1133">Transmembrane helix</keyword>
<dbReference type="InterPro" id="IPR025194">
    <property type="entry name" value="RodZ-like_C"/>
</dbReference>
<proteinExistence type="predicted"/>
<feature type="domain" description="HTH cro/C1-type" evidence="3">
    <location>
        <begin position="17"/>
        <end position="77"/>
    </location>
</feature>
<evidence type="ECO:0000256" key="1">
    <source>
        <dbReference type="SAM" id="MobiDB-lite"/>
    </source>
</evidence>
<dbReference type="Pfam" id="PF13413">
    <property type="entry name" value="HTH_25"/>
    <property type="match status" value="1"/>
</dbReference>
<dbReference type="SMART" id="SM00530">
    <property type="entry name" value="HTH_XRE"/>
    <property type="match status" value="1"/>
</dbReference>
<feature type="compositionally biased region" description="Low complexity" evidence="1">
    <location>
        <begin position="195"/>
        <end position="230"/>
    </location>
</feature>
<dbReference type="OrthoDB" id="9790252at2"/>
<dbReference type="STRING" id="1002526.SAMN05216578_11621"/>
<organism evidence="4 5">
    <name type="scientific">Halopseudomonas formosensis</name>
    <dbReference type="NCBI Taxonomy" id="1002526"/>
    <lineage>
        <taxon>Bacteria</taxon>
        <taxon>Pseudomonadati</taxon>
        <taxon>Pseudomonadota</taxon>
        <taxon>Gammaproteobacteria</taxon>
        <taxon>Pseudomonadales</taxon>
        <taxon>Pseudomonadaceae</taxon>
        <taxon>Halopseudomonas</taxon>
    </lineage>
</organism>
<feature type="region of interest" description="Disordered" evidence="1">
    <location>
        <begin position="166"/>
        <end position="230"/>
    </location>
</feature>
<evidence type="ECO:0000256" key="2">
    <source>
        <dbReference type="SAM" id="Phobius"/>
    </source>
</evidence>
<dbReference type="AlphaFoldDB" id="A0A1I6C7M7"/>
<evidence type="ECO:0000313" key="5">
    <source>
        <dbReference type="Proteomes" id="UP000242815"/>
    </source>
</evidence>
<sequence>MTVEELEQGISNPGELLRRERERVGFTAEEVAAHLHLSKTTLGYLEAGRFDRLPGDTFTRGYIRSYARLLKLDPGTLARHYDRYTGSEGRDTRVTSINRIETPRRTGRLIMGVSTLVIVAGMLALGLWWWSDSREASLPADSNTVQDLLEDVQVDSMVLPESFREQVDNEADDSSQLQSEDAPAQITEQEQSADQTAAEPVAAAAPAGVPAEPVTAEPETSAAAPQPAEQSAAASGNGLVITFSANCWVQVSVPGGRILHSGQMGPGQTLNIDQSGPLDLVIGAADAVSTIEYKGQPVQLNANRQSGVARLRLGQ</sequence>
<evidence type="ECO:0000259" key="3">
    <source>
        <dbReference type="PROSITE" id="PS50943"/>
    </source>
</evidence>
<keyword evidence="2" id="KW-0472">Membrane</keyword>
<dbReference type="InterPro" id="IPR010982">
    <property type="entry name" value="Lambda_DNA-bd_dom_sf"/>
</dbReference>
<dbReference type="RefSeq" id="WP_090540973.1">
    <property type="nucleotide sequence ID" value="NZ_FOYD01000016.1"/>
</dbReference>
<dbReference type="Proteomes" id="UP000242815">
    <property type="component" value="Unassembled WGS sequence"/>
</dbReference>
<reference evidence="4 5" key="1">
    <citation type="submission" date="2016-10" db="EMBL/GenBank/DDBJ databases">
        <authorList>
            <person name="de Groot N.N."/>
        </authorList>
    </citation>
    <scope>NUCLEOTIDE SEQUENCE [LARGE SCALE GENOMIC DNA]</scope>
    <source>
        <strain evidence="4 5">JCM 18415</strain>
    </source>
</reference>
<dbReference type="PANTHER" id="PTHR34475">
    <property type="match status" value="1"/>
</dbReference>
<gene>
    <name evidence="4" type="ORF">SAMN05216578_11621</name>
</gene>
<dbReference type="GO" id="GO:0003677">
    <property type="term" value="F:DNA binding"/>
    <property type="evidence" value="ECO:0007669"/>
    <property type="project" value="InterPro"/>
</dbReference>
<dbReference type="InterPro" id="IPR001387">
    <property type="entry name" value="Cro/C1-type_HTH"/>
</dbReference>
<accession>A0A1I6C7M7</accession>
<dbReference type="InterPro" id="IPR050400">
    <property type="entry name" value="Bact_Cytoskel_RodZ"/>
</dbReference>
<dbReference type="Pfam" id="PF13464">
    <property type="entry name" value="RodZ_C"/>
    <property type="match status" value="1"/>
</dbReference>
<evidence type="ECO:0000313" key="4">
    <source>
        <dbReference type="EMBL" id="SFQ89161.1"/>
    </source>
</evidence>
<dbReference type="SUPFAM" id="SSF47413">
    <property type="entry name" value="lambda repressor-like DNA-binding domains"/>
    <property type="match status" value="1"/>
</dbReference>
<dbReference type="PANTHER" id="PTHR34475:SF1">
    <property type="entry name" value="CYTOSKELETON PROTEIN RODZ"/>
    <property type="match status" value="1"/>
</dbReference>
<dbReference type="EMBL" id="FOYD01000016">
    <property type="protein sequence ID" value="SFQ89161.1"/>
    <property type="molecule type" value="Genomic_DNA"/>
</dbReference>
<dbReference type="PROSITE" id="PS50943">
    <property type="entry name" value="HTH_CROC1"/>
    <property type="match status" value="1"/>
</dbReference>
<dbReference type="CDD" id="cd00093">
    <property type="entry name" value="HTH_XRE"/>
    <property type="match status" value="1"/>
</dbReference>